<evidence type="ECO:0000313" key="6">
    <source>
        <dbReference type="EMBL" id="RAK77828.1"/>
    </source>
</evidence>
<dbReference type="GO" id="GO:0050661">
    <property type="term" value="F:NADP binding"/>
    <property type="evidence" value="ECO:0007669"/>
    <property type="project" value="InterPro"/>
</dbReference>
<dbReference type="AlphaFoldDB" id="A0A8G1RT55"/>
<evidence type="ECO:0000256" key="2">
    <source>
        <dbReference type="ARBA" id="ARBA00022630"/>
    </source>
</evidence>
<dbReference type="Proteomes" id="UP000249789">
    <property type="component" value="Unassembled WGS sequence"/>
</dbReference>
<gene>
    <name evidence="6" type="ORF">BO72DRAFT_447612</name>
</gene>
<keyword evidence="3" id="KW-0274">FAD</keyword>
<dbReference type="SUPFAM" id="SSF51905">
    <property type="entry name" value="FAD/NAD(P)-binding domain"/>
    <property type="match status" value="1"/>
</dbReference>
<dbReference type="GeneID" id="63861925"/>
<comment type="similarity">
    <text evidence="1">Belongs to the FMO family.</text>
</comment>
<sequence length="596" mass="67211">MADPQLRHALNMAVSSPHHHHRLPFRVRVPLKRFLLPQSTSRPRLIAVKKLIRVLPHQLLLSGTQPSLSPIAYEQLPTMAEKNQSGLSISAFLKHPFLQTWTVFYMLFQHLITWIFAPNPPKPTADTDGLPKKRIAVIGAGLTGVSAAAHCVGHGFDVEIFEARSKDKGLGGIWSRVNSTSSLQIHSLMYRFHPSVKYDAAYPTQAEIKEQIASLWKRYDLQKHTTFNTPITSVKQTKNGRWIINNDESKYGRFDGIIASVGVCGDPKMPPLPDQEKFKGQIYHSSELDGKSVEGKKVLIIGGGASAIEALEFAVKNHAAEIDVLSRSDKWVIPRNVFVQSLLAMNILGQETSLSWIPESLLRKFFYRDLSDIAPSGGLFTGTPMANSELFEQIRQGKARWLRGDIVSTEADGIRFNFRSRGVPKGGPGHEALVPGDVVIMATGFKRPSLSFLPDDAFEEPYSPPSWYLQTFPPKYPSICANNSTYVNAIGTVGNMHIGIYTRFLLMFLTDPLSRPSEGRMKTWIDFTRLMKKMSPVGAFDFFTYTELIYWFVFCIVVNPFRWKWAPFVLFGIGYMLPLEVVKQEEAFRKELKRQH</sequence>
<dbReference type="EMBL" id="KZ824640">
    <property type="protein sequence ID" value="RAK77828.1"/>
    <property type="molecule type" value="Genomic_DNA"/>
</dbReference>
<evidence type="ECO:0000256" key="3">
    <source>
        <dbReference type="ARBA" id="ARBA00022827"/>
    </source>
</evidence>
<keyword evidence="5" id="KW-0472">Membrane</keyword>
<organism evidence="6 7">
    <name type="scientific">Aspergillus fijiensis CBS 313.89</name>
    <dbReference type="NCBI Taxonomy" id="1448319"/>
    <lineage>
        <taxon>Eukaryota</taxon>
        <taxon>Fungi</taxon>
        <taxon>Dikarya</taxon>
        <taxon>Ascomycota</taxon>
        <taxon>Pezizomycotina</taxon>
        <taxon>Eurotiomycetes</taxon>
        <taxon>Eurotiomycetidae</taxon>
        <taxon>Eurotiales</taxon>
        <taxon>Aspergillaceae</taxon>
        <taxon>Aspergillus</taxon>
    </lineage>
</organism>
<dbReference type="RefSeq" id="XP_040801838.1">
    <property type="nucleotide sequence ID" value="XM_040944592.1"/>
</dbReference>
<evidence type="ECO:0000256" key="4">
    <source>
        <dbReference type="ARBA" id="ARBA00023002"/>
    </source>
</evidence>
<dbReference type="InterPro" id="IPR036188">
    <property type="entry name" value="FAD/NAD-bd_sf"/>
</dbReference>
<dbReference type="InterPro" id="IPR020946">
    <property type="entry name" value="Flavin_mOase-like"/>
</dbReference>
<evidence type="ECO:0000256" key="1">
    <source>
        <dbReference type="ARBA" id="ARBA00009183"/>
    </source>
</evidence>
<dbReference type="Gene3D" id="3.50.50.60">
    <property type="entry name" value="FAD/NAD(P)-binding domain"/>
    <property type="match status" value="1"/>
</dbReference>
<evidence type="ECO:0000256" key="5">
    <source>
        <dbReference type="SAM" id="Phobius"/>
    </source>
</evidence>
<reference evidence="6 7" key="1">
    <citation type="submission" date="2018-02" db="EMBL/GenBank/DDBJ databases">
        <title>The genomes of Aspergillus section Nigri reveals drivers in fungal speciation.</title>
        <authorList>
            <consortium name="DOE Joint Genome Institute"/>
            <person name="Vesth T.C."/>
            <person name="Nybo J."/>
            <person name="Theobald S."/>
            <person name="Brandl J."/>
            <person name="Frisvad J.C."/>
            <person name="Nielsen K.F."/>
            <person name="Lyhne E.K."/>
            <person name="Kogle M.E."/>
            <person name="Kuo A."/>
            <person name="Riley R."/>
            <person name="Clum A."/>
            <person name="Nolan M."/>
            <person name="Lipzen A."/>
            <person name="Salamov A."/>
            <person name="Henrissat B."/>
            <person name="Wiebenga A."/>
            <person name="De vries R.P."/>
            <person name="Grigoriev I.V."/>
            <person name="Mortensen U.H."/>
            <person name="Andersen M.R."/>
            <person name="Baker S.E."/>
        </authorList>
    </citation>
    <scope>NUCLEOTIDE SEQUENCE [LARGE SCALE GENOMIC DNA]</scope>
    <source>
        <strain evidence="6 7">CBS 313.89</strain>
    </source>
</reference>
<dbReference type="PANTHER" id="PTHR23023">
    <property type="entry name" value="DIMETHYLANILINE MONOOXYGENASE"/>
    <property type="match status" value="1"/>
</dbReference>
<keyword evidence="6" id="KW-0503">Monooxygenase</keyword>
<keyword evidence="4" id="KW-0560">Oxidoreductase</keyword>
<keyword evidence="5" id="KW-1133">Transmembrane helix</keyword>
<accession>A0A8G1RT55</accession>
<feature type="transmembrane region" description="Helical" evidence="5">
    <location>
        <begin position="539"/>
        <end position="559"/>
    </location>
</feature>
<keyword evidence="7" id="KW-1185">Reference proteome</keyword>
<dbReference type="FunFam" id="3.50.50.60:FF:000247">
    <property type="entry name" value="Flavin-binding monooxygenase-like protein"/>
    <property type="match status" value="1"/>
</dbReference>
<keyword evidence="2" id="KW-0285">Flavoprotein</keyword>
<protein>
    <submittedName>
        <fullName evidence="6">Flavin-binding monooxygenase</fullName>
    </submittedName>
</protein>
<proteinExistence type="inferred from homology"/>
<dbReference type="GO" id="GO:0004499">
    <property type="term" value="F:N,N-dimethylaniline monooxygenase activity"/>
    <property type="evidence" value="ECO:0007669"/>
    <property type="project" value="InterPro"/>
</dbReference>
<dbReference type="OrthoDB" id="66881at2759"/>
<evidence type="ECO:0000313" key="7">
    <source>
        <dbReference type="Proteomes" id="UP000249789"/>
    </source>
</evidence>
<dbReference type="Pfam" id="PF00743">
    <property type="entry name" value="FMO-like"/>
    <property type="match status" value="1"/>
</dbReference>
<dbReference type="VEuPathDB" id="FungiDB:BO72DRAFT_447612"/>
<dbReference type="PRINTS" id="PR00469">
    <property type="entry name" value="PNDRDTASEII"/>
</dbReference>
<keyword evidence="5" id="KW-0812">Transmembrane</keyword>
<name>A0A8G1RT55_9EURO</name>
<dbReference type="GO" id="GO:0050660">
    <property type="term" value="F:flavin adenine dinucleotide binding"/>
    <property type="evidence" value="ECO:0007669"/>
    <property type="project" value="InterPro"/>
</dbReference>
<dbReference type="InterPro" id="IPR050346">
    <property type="entry name" value="FMO-like"/>
</dbReference>